<sequence length="300" mass="33819">MKTLRFLSLLVAVTATVSAPAAETKPAPASPAPLGGLVEEEATDFLRFVENDDGESLQTAIVTYVSPAGVKVDLVGAVHIADKAYFDALNARFKTYEAVLYELVGRPIELREDLKPGDGSEKLQWLGQVQEMMRKILKLESQLRGIDYKAKNFVHADMSVEGFFESQEAKKETFITLWFKAMQAQGALDRDRPQPSMVELLMILRQEDPSMDLKRLVGQEFDSMEKLIMGMESNGGTSIIGERNRHALEVLEKEIKAGKKRLAIFYGAAHLPDMEKRLLAQGYRREKLEWVKAWDLPWEE</sequence>
<accession>A0ABP9P5H8</accession>
<comment type="caution">
    <text evidence="2">The sequence shown here is derived from an EMBL/GenBank/DDBJ whole genome shotgun (WGS) entry which is preliminary data.</text>
</comment>
<keyword evidence="3" id="KW-1185">Reference proteome</keyword>
<evidence type="ECO:0000256" key="1">
    <source>
        <dbReference type="SAM" id="SignalP"/>
    </source>
</evidence>
<dbReference type="PANTHER" id="PTHR35757:SF1">
    <property type="entry name" value="THERMOSOME SUBUNIT GAMMA"/>
    <property type="match status" value="1"/>
</dbReference>
<gene>
    <name evidence="2" type="ORF">GCM10023213_24220</name>
</gene>
<name>A0ABP9P5H8_9BACT</name>
<dbReference type="EMBL" id="BAABIA010000004">
    <property type="protein sequence ID" value="GAA5140907.1"/>
    <property type="molecule type" value="Genomic_DNA"/>
</dbReference>
<evidence type="ECO:0000313" key="2">
    <source>
        <dbReference type="EMBL" id="GAA5140907.1"/>
    </source>
</evidence>
<evidence type="ECO:0000313" key="3">
    <source>
        <dbReference type="Proteomes" id="UP001499852"/>
    </source>
</evidence>
<feature type="signal peptide" evidence="1">
    <location>
        <begin position="1"/>
        <end position="21"/>
    </location>
</feature>
<feature type="chain" id="PRO_5047358766" description="TraB family protein" evidence="1">
    <location>
        <begin position="22"/>
        <end position="300"/>
    </location>
</feature>
<dbReference type="PANTHER" id="PTHR35757">
    <property type="entry name" value="THERMOSOME SUBUNIT GAMMA"/>
    <property type="match status" value="1"/>
</dbReference>
<reference evidence="3" key="1">
    <citation type="journal article" date="2019" name="Int. J. Syst. Evol. Microbiol.">
        <title>The Global Catalogue of Microorganisms (GCM) 10K type strain sequencing project: providing services to taxonomists for standard genome sequencing and annotation.</title>
        <authorList>
            <consortium name="The Broad Institute Genomics Platform"/>
            <consortium name="The Broad Institute Genome Sequencing Center for Infectious Disease"/>
            <person name="Wu L."/>
            <person name="Ma J."/>
        </authorList>
    </citation>
    <scope>NUCLEOTIDE SEQUENCE [LARGE SCALE GENOMIC DNA]</scope>
    <source>
        <strain evidence="3">JCM 18053</strain>
    </source>
</reference>
<dbReference type="Proteomes" id="UP001499852">
    <property type="component" value="Unassembled WGS sequence"/>
</dbReference>
<proteinExistence type="predicted"/>
<protein>
    <recommendedName>
        <fullName evidence="4">TraB family protein</fullName>
    </recommendedName>
</protein>
<organism evidence="2 3">
    <name type="scientific">Prosthecobacter algae</name>
    <dbReference type="NCBI Taxonomy" id="1144682"/>
    <lineage>
        <taxon>Bacteria</taxon>
        <taxon>Pseudomonadati</taxon>
        <taxon>Verrucomicrobiota</taxon>
        <taxon>Verrucomicrobiia</taxon>
        <taxon>Verrucomicrobiales</taxon>
        <taxon>Verrucomicrobiaceae</taxon>
        <taxon>Prosthecobacter</taxon>
    </lineage>
</organism>
<evidence type="ECO:0008006" key="4">
    <source>
        <dbReference type="Google" id="ProtNLM"/>
    </source>
</evidence>
<keyword evidence="1" id="KW-0732">Signal</keyword>
<dbReference type="RefSeq" id="WP_345736628.1">
    <property type="nucleotide sequence ID" value="NZ_BAABIA010000004.1"/>
</dbReference>